<protein>
    <submittedName>
        <fullName evidence="2">Uncharacterized protein</fullName>
    </submittedName>
</protein>
<dbReference type="EMBL" id="MNAD01000157">
    <property type="protein sequence ID" value="OJT15460.1"/>
    <property type="molecule type" value="Genomic_DNA"/>
</dbReference>
<gene>
    <name evidence="2" type="ORF">TRAPUB_7633</name>
</gene>
<name>A0A1M2W6U4_TRAPU</name>
<accession>A0A1M2W6U4</accession>
<keyword evidence="1" id="KW-1133">Transmembrane helix</keyword>
<dbReference type="STRING" id="154538.A0A1M2W6U4"/>
<feature type="transmembrane region" description="Helical" evidence="1">
    <location>
        <begin position="20"/>
        <end position="43"/>
    </location>
</feature>
<keyword evidence="1" id="KW-0812">Transmembrane</keyword>
<evidence type="ECO:0000313" key="2">
    <source>
        <dbReference type="EMBL" id="OJT15460.1"/>
    </source>
</evidence>
<keyword evidence="3" id="KW-1185">Reference proteome</keyword>
<evidence type="ECO:0000256" key="1">
    <source>
        <dbReference type="SAM" id="Phobius"/>
    </source>
</evidence>
<dbReference type="AlphaFoldDB" id="A0A1M2W6U4"/>
<organism evidence="2 3">
    <name type="scientific">Trametes pubescens</name>
    <name type="common">White-rot fungus</name>
    <dbReference type="NCBI Taxonomy" id="154538"/>
    <lineage>
        <taxon>Eukaryota</taxon>
        <taxon>Fungi</taxon>
        <taxon>Dikarya</taxon>
        <taxon>Basidiomycota</taxon>
        <taxon>Agaricomycotina</taxon>
        <taxon>Agaricomycetes</taxon>
        <taxon>Polyporales</taxon>
        <taxon>Polyporaceae</taxon>
        <taxon>Trametes</taxon>
    </lineage>
</organism>
<evidence type="ECO:0000313" key="3">
    <source>
        <dbReference type="Proteomes" id="UP000184267"/>
    </source>
</evidence>
<keyword evidence="1" id="KW-0472">Membrane</keyword>
<dbReference type="OMA" id="FHMPRID"/>
<dbReference type="Proteomes" id="UP000184267">
    <property type="component" value="Unassembled WGS sequence"/>
</dbReference>
<proteinExistence type="predicted"/>
<comment type="caution">
    <text evidence="2">The sequence shown here is derived from an EMBL/GenBank/DDBJ whole genome shotgun (WGS) entry which is preliminary data.</text>
</comment>
<dbReference type="OrthoDB" id="2744237at2759"/>
<sequence length="348" mass="37414">MGHVIDVLFTVAILLKTPIAHFLAVAAAIALYSSLFGLVFAFLRSTVEEGLTTKICVFPVISRLPFCATPVQSSLPHTNPVSAHADFPNLVRLQSTALDELLDHSALGADLAVNLKQAELAVSDLVTLVRASNLTAKDVLADALFGFVGDAKVAGRGLQRLASKVHSVADTYAYYQIEETRKGGPASTDVTLTNVFHSSMDNFASQLTRIIFDGTAVALQLDALEERLAAVHSLSVQEKISMNAVLDDLLSELWTILGGNSSKLQALKDGRAILHDVEKYRGLAVAYVAATVHSLVVVDADLGELREKVNSAGFVGVPMEVQLASIERSIMRLRDRQTNLKSGRLVLN</sequence>
<reference evidence="2 3" key="1">
    <citation type="submission" date="2016-10" db="EMBL/GenBank/DDBJ databases">
        <title>Genome sequence of the basidiomycete white-rot fungus Trametes pubescens.</title>
        <authorList>
            <person name="Makela M.R."/>
            <person name="Granchi Z."/>
            <person name="Peng M."/>
            <person name="De Vries R.P."/>
            <person name="Grigoriev I."/>
            <person name="Riley R."/>
            <person name="Hilden K."/>
        </authorList>
    </citation>
    <scope>NUCLEOTIDE SEQUENCE [LARGE SCALE GENOMIC DNA]</scope>
    <source>
        <strain evidence="2 3">FBCC735</strain>
    </source>
</reference>